<sequence length="104" mass="11128">MATKTTSRTANANDQTDLVKALEAQIEGLQSDVHALMKAVTEKGESKMEKAAETVSETSQKTAELANEEVEQVRDYIKKQPLKSVGLALGAGVLLALLSRGGRE</sequence>
<evidence type="ECO:0008006" key="4">
    <source>
        <dbReference type="Google" id="ProtNLM"/>
    </source>
</evidence>
<evidence type="ECO:0000313" key="3">
    <source>
        <dbReference type="Proteomes" id="UP001201217"/>
    </source>
</evidence>
<organism evidence="2 3">
    <name type="scientific">Maritalea mediterranea</name>
    <dbReference type="NCBI Taxonomy" id="2909667"/>
    <lineage>
        <taxon>Bacteria</taxon>
        <taxon>Pseudomonadati</taxon>
        <taxon>Pseudomonadota</taxon>
        <taxon>Alphaproteobacteria</taxon>
        <taxon>Hyphomicrobiales</taxon>
        <taxon>Devosiaceae</taxon>
        <taxon>Maritalea</taxon>
    </lineage>
</organism>
<keyword evidence="1" id="KW-0175">Coiled coil</keyword>
<feature type="coiled-coil region" evidence="1">
    <location>
        <begin position="12"/>
        <end position="68"/>
    </location>
</feature>
<dbReference type="RefSeq" id="WP_236114741.1">
    <property type="nucleotide sequence ID" value="NZ_JAKGTI010000002.1"/>
</dbReference>
<dbReference type="InterPro" id="IPR010279">
    <property type="entry name" value="YqjD/ElaB"/>
</dbReference>
<reference evidence="2 3" key="1">
    <citation type="submission" date="2022-01" db="EMBL/GenBank/DDBJ databases">
        <title>Maritalea mediterranea sp. nov., isolated from marine plastic residues from the Malva-rosa beach (Valencia, Spain).</title>
        <authorList>
            <person name="Vidal-Verdu A."/>
            <person name="Molina-Menor E."/>
            <person name="Pascual J."/>
            <person name="Pereto J."/>
            <person name="Porcar M."/>
        </authorList>
    </citation>
    <scope>NUCLEOTIDE SEQUENCE [LARGE SCALE GENOMIC DNA]</scope>
    <source>
        <strain evidence="2 3">P4.10X</strain>
    </source>
</reference>
<name>A0ABS9E8L7_9HYPH</name>
<evidence type="ECO:0000256" key="1">
    <source>
        <dbReference type="SAM" id="Coils"/>
    </source>
</evidence>
<protein>
    <recommendedName>
        <fullName evidence="4">DUF883 family protein</fullName>
    </recommendedName>
</protein>
<proteinExistence type="predicted"/>
<dbReference type="PANTHER" id="PTHR35893:SF3">
    <property type="entry name" value="INNER MEMBRANE PROTEIN"/>
    <property type="match status" value="1"/>
</dbReference>
<gene>
    <name evidence="2" type="ORF">L1I42_11860</name>
</gene>
<accession>A0ABS9E8L7</accession>
<dbReference type="Proteomes" id="UP001201217">
    <property type="component" value="Unassembled WGS sequence"/>
</dbReference>
<comment type="caution">
    <text evidence="2">The sequence shown here is derived from an EMBL/GenBank/DDBJ whole genome shotgun (WGS) entry which is preliminary data.</text>
</comment>
<evidence type="ECO:0000313" key="2">
    <source>
        <dbReference type="EMBL" id="MCF4099186.1"/>
    </source>
</evidence>
<keyword evidence="3" id="KW-1185">Reference proteome</keyword>
<dbReference type="PANTHER" id="PTHR35893">
    <property type="entry name" value="INNER MEMBRANE PROTEIN-RELATED"/>
    <property type="match status" value="1"/>
</dbReference>
<dbReference type="EMBL" id="JAKGTI010000002">
    <property type="protein sequence ID" value="MCF4099186.1"/>
    <property type="molecule type" value="Genomic_DNA"/>
</dbReference>